<name>A0A8J7MR77_9RHOB</name>
<dbReference type="InterPro" id="IPR036890">
    <property type="entry name" value="HATPase_C_sf"/>
</dbReference>
<dbReference type="GO" id="GO:0004674">
    <property type="term" value="F:protein serine/threonine kinase activity"/>
    <property type="evidence" value="ECO:0007669"/>
    <property type="project" value="UniProtKB-KW"/>
</dbReference>
<dbReference type="Proteomes" id="UP000619033">
    <property type="component" value="Unassembled WGS sequence"/>
</dbReference>
<dbReference type="AlphaFoldDB" id="A0A8J7MR77"/>
<proteinExistence type="predicted"/>
<keyword evidence="1" id="KW-0723">Serine/threonine-protein kinase</keyword>
<dbReference type="EMBL" id="JAESVP010000001">
    <property type="protein sequence ID" value="MBL4926828.1"/>
    <property type="molecule type" value="Genomic_DNA"/>
</dbReference>
<dbReference type="RefSeq" id="WP_202657664.1">
    <property type="nucleotide sequence ID" value="NZ_JAESVP010000001.1"/>
</dbReference>
<dbReference type="InterPro" id="IPR003594">
    <property type="entry name" value="HATPase_dom"/>
</dbReference>
<protein>
    <submittedName>
        <fullName evidence="3">ATP-binding protein</fullName>
    </submittedName>
</protein>
<feature type="domain" description="Histidine kinase/HSP90-like ATPase" evidence="2">
    <location>
        <begin position="2"/>
        <end position="125"/>
    </location>
</feature>
<keyword evidence="4" id="KW-1185">Reference proteome</keyword>
<keyword evidence="1" id="KW-0418">Kinase</keyword>
<keyword evidence="3" id="KW-0067">ATP-binding</keyword>
<keyword evidence="3" id="KW-0547">Nucleotide-binding</keyword>
<organism evidence="3 4">
    <name type="scientific">Fuscibacter oryzae</name>
    <dbReference type="NCBI Taxonomy" id="2803939"/>
    <lineage>
        <taxon>Bacteria</taxon>
        <taxon>Pseudomonadati</taxon>
        <taxon>Pseudomonadota</taxon>
        <taxon>Alphaproteobacteria</taxon>
        <taxon>Rhodobacterales</taxon>
        <taxon>Paracoccaceae</taxon>
        <taxon>Fuscibacter</taxon>
    </lineage>
</organism>
<dbReference type="PANTHER" id="PTHR35526">
    <property type="entry name" value="ANTI-SIGMA-F FACTOR RSBW-RELATED"/>
    <property type="match status" value="1"/>
</dbReference>
<dbReference type="Pfam" id="PF13581">
    <property type="entry name" value="HATPase_c_2"/>
    <property type="match status" value="1"/>
</dbReference>
<sequence>MIPAQPDAVSLALQRVMRARQLTMLTADGRSTTELVLAEVLNNVVEHAYARYPGEIELRLTVDPACLHCQIIDSGLPMPEERLPAGDPPNLGGDLPEGGFGWNLIRTLTTGLEYHRLAGRNYLQFSLPV</sequence>
<gene>
    <name evidence="3" type="ORF">JI744_01800</name>
</gene>
<dbReference type="InterPro" id="IPR050267">
    <property type="entry name" value="Anti-sigma-factor_SerPK"/>
</dbReference>
<dbReference type="Gene3D" id="3.30.565.10">
    <property type="entry name" value="Histidine kinase-like ATPase, C-terminal domain"/>
    <property type="match status" value="1"/>
</dbReference>
<dbReference type="PANTHER" id="PTHR35526:SF3">
    <property type="entry name" value="ANTI-SIGMA-F FACTOR RSBW"/>
    <property type="match status" value="1"/>
</dbReference>
<comment type="caution">
    <text evidence="3">The sequence shown here is derived from an EMBL/GenBank/DDBJ whole genome shotgun (WGS) entry which is preliminary data.</text>
</comment>
<keyword evidence="1" id="KW-0808">Transferase</keyword>
<evidence type="ECO:0000313" key="3">
    <source>
        <dbReference type="EMBL" id="MBL4926828.1"/>
    </source>
</evidence>
<reference evidence="3" key="1">
    <citation type="submission" date="2021-01" db="EMBL/GenBank/DDBJ databases">
        <title>Genome seq and assembly of Tabrizicola sp. KVB23.</title>
        <authorList>
            <person name="Chhetri G."/>
        </authorList>
    </citation>
    <scope>NUCLEOTIDE SEQUENCE</scope>
    <source>
        <strain evidence="3">KVB23</strain>
    </source>
</reference>
<accession>A0A8J7MR77</accession>
<dbReference type="CDD" id="cd16936">
    <property type="entry name" value="HATPase_RsbW-like"/>
    <property type="match status" value="1"/>
</dbReference>
<evidence type="ECO:0000313" key="4">
    <source>
        <dbReference type="Proteomes" id="UP000619033"/>
    </source>
</evidence>
<evidence type="ECO:0000259" key="2">
    <source>
        <dbReference type="Pfam" id="PF13581"/>
    </source>
</evidence>
<evidence type="ECO:0000256" key="1">
    <source>
        <dbReference type="ARBA" id="ARBA00022527"/>
    </source>
</evidence>
<dbReference type="SUPFAM" id="SSF55874">
    <property type="entry name" value="ATPase domain of HSP90 chaperone/DNA topoisomerase II/histidine kinase"/>
    <property type="match status" value="1"/>
</dbReference>
<dbReference type="GO" id="GO:0005524">
    <property type="term" value="F:ATP binding"/>
    <property type="evidence" value="ECO:0007669"/>
    <property type="project" value="UniProtKB-KW"/>
</dbReference>